<protein>
    <recommendedName>
        <fullName evidence="3">Dicer-like protein 1</fullName>
    </recommendedName>
</protein>
<proteinExistence type="inferred from homology"/>
<keyword evidence="12" id="KW-0464">Manganese</keyword>
<dbReference type="GO" id="GO:0005634">
    <property type="term" value="C:nucleus"/>
    <property type="evidence" value="ECO:0007669"/>
    <property type="project" value="TreeGrafter"/>
</dbReference>
<organism evidence="21 22">
    <name type="scientific">Lipomyces starkeyi NRRL Y-11557</name>
    <dbReference type="NCBI Taxonomy" id="675824"/>
    <lineage>
        <taxon>Eukaryota</taxon>
        <taxon>Fungi</taxon>
        <taxon>Dikarya</taxon>
        <taxon>Ascomycota</taxon>
        <taxon>Saccharomycotina</taxon>
        <taxon>Lipomycetes</taxon>
        <taxon>Lipomycetales</taxon>
        <taxon>Lipomycetaceae</taxon>
        <taxon>Lipomyces</taxon>
    </lineage>
</organism>
<evidence type="ECO:0000256" key="6">
    <source>
        <dbReference type="ARBA" id="ARBA00022741"/>
    </source>
</evidence>
<keyword evidence="5" id="KW-0677">Repeat</keyword>
<dbReference type="PROSITE" id="PS51327">
    <property type="entry name" value="DICER_DSRBF"/>
    <property type="match status" value="1"/>
</dbReference>
<dbReference type="PROSITE" id="PS51192">
    <property type="entry name" value="HELICASE_ATP_BIND_1"/>
    <property type="match status" value="1"/>
</dbReference>
<evidence type="ECO:0000256" key="4">
    <source>
        <dbReference type="ARBA" id="ARBA00022723"/>
    </source>
</evidence>
<dbReference type="GO" id="GO:0005524">
    <property type="term" value="F:ATP binding"/>
    <property type="evidence" value="ECO:0007669"/>
    <property type="project" value="UniProtKB-KW"/>
</dbReference>
<dbReference type="EMBL" id="KV454292">
    <property type="protein sequence ID" value="ODQ74587.1"/>
    <property type="molecule type" value="Genomic_DNA"/>
</dbReference>
<evidence type="ECO:0000256" key="3">
    <source>
        <dbReference type="ARBA" id="ARBA00020797"/>
    </source>
</evidence>
<keyword evidence="11 14" id="KW-0694">RNA-binding</keyword>
<feature type="domain" description="Dicer dsRNA-binding fold" evidence="20">
    <location>
        <begin position="651"/>
        <end position="741"/>
    </location>
</feature>
<evidence type="ECO:0000259" key="18">
    <source>
        <dbReference type="PROSITE" id="PS51192"/>
    </source>
</evidence>
<dbReference type="InterPro" id="IPR027417">
    <property type="entry name" value="P-loop_NTPase"/>
</dbReference>
<dbReference type="GO" id="GO:0004386">
    <property type="term" value="F:helicase activity"/>
    <property type="evidence" value="ECO:0007669"/>
    <property type="project" value="UniProtKB-KW"/>
</dbReference>
<feature type="compositionally biased region" description="Basic and acidic residues" evidence="15">
    <location>
        <begin position="52"/>
        <end position="61"/>
    </location>
</feature>
<dbReference type="PROSITE" id="PS50137">
    <property type="entry name" value="DS_RBD"/>
    <property type="match status" value="1"/>
</dbReference>
<keyword evidence="6" id="KW-0547">Nucleotide-binding</keyword>
<dbReference type="GO" id="GO:0003723">
    <property type="term" value="F:RNA binding"/>
    <property type="evidence" value="ECO:0007669"/>
    <property type="project" value="UniProtKB-UniRule"/>
</dbReference>
<comment type="cofactor">
    <cofactor evidence="1">
        <name>Mn(2+)</name>
        <dbReference type="ChEBI" id="CHEBI:29035"/>
    </cofactor>
</comment>
<dbReference type="OrthoDB" id="2392202at2759"/>
<evidence type="ECO:0000256" key="1">
    <source>
        <dbReference type="ARBA" id="ARBA00001936"/>
    </source>
</evidence>
<feature type="domain" description="RNase III" evidence="17">
    <location>
        <begin position="1227"/>
        <end position="1376"/>
    </location>
</feature>
<dbReference type="PROSITE" id="PS00517">
    <property type="entry name" value="RNASE_3_1"/>
    <property type="match status" value="1"/>
</dbReference>
<evidence type="ECO:0000259" key="17">
    <source>
        <dbReference type="PROSITE" id="PS50142"/>
    </source>
</evidence>
<dbReference type="Gene3D" id="3.30.160.380">
    <property type="entry name" value="Dicer dimerisation domain"/>
    <property type="match status" value="1"/>
</dbReference>
<evidence type="ECO:0000259" key="20">
    <source>
        <dbReference type="PROSITE" id="PS51327"/>
    </source>
</evidence>
<dbReference type="STRING" id="675824.A0A1E3QC44"/>
<evidence type="ECO:0000256" key="10">
    <source>
        <dbReference type="ARBA" id="ARBA00022842"/>
    </source>
</evidence>
<evidence type="ECO:0000256" key="11">
    <source>
        <dbReference type="ARBA" id="ARBA00022884"/>
    </source>
</evidence>
<dbReference type="SMART" id="SM00487">
    <property type="entry name" value="DEXDc"/>
    <property type="match status" value="1"/>
</dbReference>
<dbReference type="InterPro" id="IPR014001">
    <property type="entry name" value="Helicase_ATP-bd"/>
</dbReference>
<dbReference type="InterPro" id="IPR006935">
    <property type="entry name" value="Helicase/UvrB_N"/>
</dbReference>
<dbReference type="SMART" id="SM00490">
    <property type="entry name" value="HELICc"/>
    <property type="match status" value="1"/>
</dbReference>
<gene>
    <name evidence="21" type="ORF">LIPSTDRAFT_70254</name>
</gene>
<dbReference type="Pfam" id="PF00636">
    <property type="entry name" value="Ribonuclease_3"/>
    <property type="match status" value="2"/>
</dbReference>
<dbReference type="InterPro" id="IPR005034">
    <property type="entry name" value="Dicer_dimerisation"/>
</dbReference>
<evidence type="ECO:0000256" key="9">
    <source>
        <dbReference type="ARBA" id="ARBA00022840"/>
    </source>
</evidence>
<reference evidence="21 22" key="1">
    <citation type="journal article" date="2016" name="Proc. Natl. Acad. Sci. U.S.A.">
        <title>Comparative genomics of biotechnologically important yeasts.</title>
        <authorList>
            <person name="Riley R."/>
            <person name="Haridas S."/>
            <person name="Wolfe K.H."/>
            <person name="Lopes M.R."/>
            <person name="Hittinger C.T."/>
            <person name="Goeker M."/>
            <person name="Salamov A.A."/>
            <person name="Wisecaver J.H."/>
            <person name="Long T.M."/>
            <person name="Calvey C.H."/>
            <person name="Aerts A.L."/>
            <person name="Barry K.W."/>
            <person name="Choi C."/>
            <person name="Clum A."/>
            <person name="Coughlan A.Y."/>
            <person name="Deshpande S."/>
            <person name="Douglass A.P."/>
            <person name="Hanson S.J."/>
            <person name="Klenk H.-P."/>
            <person name="LaButti K.M."/>
            <person name="Lapidus A."/>
            <person name="Lindquist E.A."/>
            <person name="Lipzen A.M."/>
            <person name="Meier-Kolthoff J.P."/>
            <person name="Ohm R.A."/>
            <person name="Otillar R.P."/>
            <person name="Pangilinan J.L."/>
            <person name="Peng Y."/>
            <person name="Rokas A."/>
            <person name="Rosa C.A."/>
            <person name="Scheuner C."/>
            <person name="Sibirny A.A."/>
            <person name="Slot J.C."/>
            <person name="Stielow J.B."/>
            <person name="Sun H."/>
            <person name="Kurtzman C.P."/>
            <person name="Blackwell M."/>
            <person name="Grigoriev I.V."/>
            <person name="Jeffries T.W."/>
        </authorList>
    </citation>
    <scope>NUCLEOTIDE SEQUENCE [LARGE SCALE GENOMIC DNA]</scope>
    <source>
        <strain evidence="21 22">NRRL Y-11557</strain>
    </source>
</reference>
<dbReference type="Proteomes" id="UP000094385">
    <property type="component" value="Unassembled WGS sequence"/>
</dbReference>
<dbReference type="Pfam" id="PF24995">
    <property type="entry name" value="DSRM_2"/>
    <property type="match status" value="1"/>
</dbReference>
<accession>A0A1E3QC44</accession>
<dbReference type="InterPro" id="IPR014720">
    <property type="entry name" value="dsRBD_dom"/>
</dbReference>
<evidence type="ECO:0000259" key="16">
    <source>
        <dbReference type="PROSITE" id="PS50137"/>
    </source>
</evidence>
<feature type="domain" description="DRBM" evidence="16">
    <location>
        <begin position="1443"/>
        <end position="1475"/>
    </location>
</feature>
<feature type="region of interest" description="Disordered" evidence="15">
    <location>
        <begin position="52"/>
        <end position="78"/>
    </location>
</feature>
<dbReference type="PANTHER" id="PTHR14950">
    <property type="entry name" value="DICER-RELATED"/>
    <property type="match status" value="1"/>
</dbReference>
<evidence type="ECO:0000313" key="22">
    <source>
        <dbReference type="Proteomes" id="UP000094385"/>
    </source>
</evidence>
<dbReference type="GO" id="GO:0005737">
    <property type="term" value="C:cytoplasm"/>
    <property type="evidence" value="ECO:0007669"/>
    <property type="project" value="TreeGrafter"/>
</dbReference>
<keyword evidence="10" id="KW-0460">Magnesium</keyword>
<comment type="similarity">
    <text evidence="13 14">Belongs to the helicase family. Dicer subfamily.</text>
</comment>
<dbReference type="Pfam" id="PF00271">
    <property type="entry name" value="Helicase_C"/>
    <property type="match status" value="1"/>
</dbReference>
<evidence type="ECO:0000256" key="8">
    <source>
        <dbReference type="ARBA" id="ARBA00022806"/>
    </source>
</evidence>
<dbReference type="Gene3D" id="1.10.1520.10">
    <property type="entry name" value="Ribonuclease III domain"/>
    <property type="match status" value="2"/>
</dbReference>
<feature type="domain" description="Helicase ATP-binding" evidence="18">
    <location>
        <begin position="123"/>
        <end position="304"/>
    </location>
</feature>
<dbReference type="GO" id="GO:0004525">
    <property type="term" value="F:ribonuclease III activity"/>
    <property type="evidence" value="ECO:0007669"/>
    <property type="project" value="InterPro"/>
</dbReference>
<evidence type="ECO:0000256" key="14">
    <source>
        <dbReference type="PROSITE-ProRule" id="PRU00657"/>
    </source>
</evidence>
<evidence type="ECO:0000256" key="2">
    <source>
        <dbReference type="ARBA" id="ARBA00001946"/>
    </source>
</evidence>
<dbReference type="SUPFAM" id="SSF54768">
    <property type="entry name" value="dsRNA-binding domain-like"/>
    <property type="match status" value="1"/>
</dbReference>
<dbReference type="PROSITE" id="PS51194">
    <property type="entry name" value="HELICASE_CTER"/>
    <property type="match status" value="1"/>
</dbReference>
<feature type="domain" description="RNase III" evidence="17">
    <location>
        <begin position="1022"/>
        <end position="1181"/>
    </location>
</feature>
<keyword evidence="8" id="KW-0347">Helicase</keyword>
<evidence type="ECO:0000259" key="19">
    <source>
        <dbReference type="PROSITE" id="PS51194"/>
    </source>
</evidence>
<dbReference type="CDD" id="cd18034">
    <property type="entry name" value="DEXHc_dicer"/>
    <property type="match status" value="1"/>
</dbReference>
<dbReference type="GO" id="GO:0030422">
    <property type="term" value="P:siRNA processing"/>
    <property type="evidence" value="ECO:0007669"/>
    <property type="project" value="TreeGrafter"/>
</dbReference>
<dbReference type="FunFam" id="3.40.50.300:FF:000628">
    <property type="entry name" value="Endoribonuclease Dicer"/>
    <property type="match status" value="1"/>
</dbReference>
<evidence type="ECO:0000313" key="21">
    <source>
        <dbReference type="EMBL" id="ODQ74587.1"/>
    </source>
</evidence>
<dbReference type="InterPro" id="IPR056755">
    <property type="entry name" value="DSRM_2"/>
</dbReference>
<dbReference type="CDD" id="cd00593">
    <property type="entry name" value="RIBOc"/>
    <property type="match status" value="2"/>
</dbReference>
<evidence type="ECO:0000256" key="12">
    <source>
        <dbReference type="ARBA" id="ARBA00023211"/>
    </source>
</evidence>
<dbReference type="SUPFAM" id="SSF52540">
    <property type="entry name" value="P-loop containing nucleoside triphosphate hydrolases"/>
    <property type="match status" value="2"/>
</dbReference>
<dbReference type="SMART" id="SM00535">
    <property type="entry name" value="RIBOc"/>
    <property type="match status" value="2"/>
</dbReference>
<name>A0A1E3QC44_LIPST</name>
<dbReference type="InterPro" id="IPR001650">
    <property type="entry name" value="Helicase_C-like"/>
</dbReference>
<keyword evidence="9" id="KW-0067">ATP-binding</keyword>
<dbReference type="Pfam" id="PF03368">
    <property type="entry name" value="Dicer_dimer"/>
    <property type="match status" value="1"/>
</dbReference>
<dbReference type="GO" id="GO:0046872">
    <property type="term" value="F:metal ion binding"/>
    <property type="evidence" value="ECO:0007669"/>
    <property type="project" value="UniProtKB-KW"/>
</dbReference>
<dbReference type="Pfam" id="PF04851">
    <property type="entry name" value="ResIII"/>
    <property type="match status" value="1"/>
</dbReference>
<dbReference type="GO" id="GO:0003677">
    <property type="term" value="F:DNA binding"/>
    <property type="evidence" value="ECO:0007669"/>
    <property type="project" value="InterPro"/>
</dbReference>
<evidence type="ECO:0000256" key="15">
    <source>
        <dbReference type="SAM" id="MobiDB-lite"/>
    </source>
</evidence>
<evidence type="ECO:0000256" key="7">
    <source>
        <dbReference type="ARBA" id="ARBA00022801"/>
    </source>
</evidence>
<keyword evidence="7" id="KW-0378">Hydrolase</keyword>
<dbReference type="Gene3D" id="3.40.50.300">
    <property type="entry name" value="P-loop containing nucleotide triphosphate hydrolases"/>
    <property type="match status" value="2"/>
</dbReference>
<dbReference type="PROSITE" id="PS50142">
    <property type="entry name" value="RNASE_3_2"/>
    <property type="match status" value="2"/>
</dbReference>
<dbReference type="InterPro" id="IPR000999">
    <property type="entry name" value="RNase_III_dom"/>
</dbReference>
<keyword evidence="22" id="KW-1185">Reference proteome</keyword>
<keyword evidence="4" id="KW-0479">Metal-binding</keyword>
<comment type="cofactor">
    <cofactor evidence="2">
        <name>Mg(2+)</name>
        <dbReference type="ChEBI" id="CHEBI:18420"/>
    </cofactor>
</comment>
<dbReference type="InterPro" id="IPR036389">
    <property type="entry name" value="RNase_III_sf"/>
</dbReference>
<dbReference type="SUPFAM" id="SSF69065">
    <property type="entry name" value="RNase III domain-like"/>
    <property type="match status" value="2"/>
</dbReference>
<sequence>MTTTHNDVSDPNDRIELTGEIVEKDEPKYIRIRRQHQTFDRWFERQSDLLAKREESDSDHDNEFDDDEMQREKIVRKDDDDDEVRHKITRQKIAKRNAYITARDAFEVKQIAHSEPRDYQLELFECATERNIIAVLDTGSGKTLIACMLMKHVLEQEQDRRERGEQKRIVLFLVNSVTLVFQQSSVISVNVPFKVAKFCGQMGVDYWDKGTWDNYYEENDIFVMTADILYNCLTFGYLSLNEACLLVFDECHHAKGGHVFLRIMTEFYRDMDPDDRPRVFGMTASPVDAKVDVRNAAQALEAAMDGEIRTTRNLSLLRAGVATPVERVMYYNPPVHTEVTELHSKLHRQFGSLDLSLKKIFLFAEEAAVTLGPWCADQVWLFVLKGYDTNHLRYNIPLFASARSQELEAELTSADDKEKQNLEREVLAEVRHILADHNFSPPSLDLSNLSDKVLSLLEFVAGSYKNAKANIKCIIFVERRYTAWILYSLLRQLTPFGCKPGVLTGHGETGNVDFSMAFREQSIMLYNFRNSKVNCLVATSVAEEGLDMPDCNLIIRFDNCRTMIQYVQSRGRARQSSSLYIHMVERNNLRSLQSLSEVSQNQQQMRSFCEQLPQDRILRGIDDKPIVSNARDDGLLYVEPSTGARISSHSALMVLANYVSALPHDGYASPRPIFHFLGDREFYICAITMPATSGILSMQGERRLSKSLAKRDAAFRVVVCLRKNDYIDAHFCPYRVKKIRLRETKKKEISADKTNTYPIRSADFWKPVPFEITVDDVTHTVKEVNLYMTVFDLPKHVGQYRPLCFLARKPHPHYYSLPLFVDGEYIPVECKVLGTPLTVNTSRMADLARYTVRLFHDVFNKLFDEDMRKFPYYLAPYSPSTCGIDWDLVDIAKNLGDPPIKWDTKPDPQFWLGKFIVDERNRNRRFELREILTVLDENSPIPSWYPSSLKYPSIKCYTYSSKNLKGKESEMLSQPVYAAKRILHGQNFLKASAEQEGDRSTDAAVIPGPFYVSTIDAATMWTTKLLPSIMFHVESCVQAMELCTVLNISDVNLKNMVEAITAESAHLDLNYERLEVLGDAFLKASTSIALFIEVPQGDEYSYHIKRLNLICNQNLYETALEIKLYEYLRATPFSRRAWYPDQLTLLNNSKSIQRAKEHVLGDKALADVCEAIIGASFLEGFDEAVHAVTQVVMSEDHRFHSWREYSEAYVIPDYQREPGSAADRKFAEEISDIVAYRFRSPLLIRSAFTHSSCSRGIPSYQRLEFLGDALFELLCVQFVYHKYPEADPQYLTEHKMPMVSNKFLGYLSVKLGLHRYLDYVSSQLPYAIQEYVEALNFEEDSAASENKYQVWMNLETPKPLADCMEATLGAVLIDSDFNFSEVQSFFDRLVRPYFEDFTPYETYVSHHPTTLLAQLCSDVSCNDWKIHCREFKLNGQQVVLSAVQIHGRIIGSGEGSTIKNARFDASKNALKRLREDEDLLRKLCTCKTDRNAAGLQGTFGKFDSL</sequence>
<dbReference type="PANTHER" id="PTHR14950:SF62">
    <property type="entry name" value="DICER-LIKE PROTEIN 1"/>
    <property type="match status" value="1"/>
</dbReference>
<feature type="domain" description="Helicase C-terminal" evidence="19">
    <location>
        <begin position="452"/>
        <end position="613"/>
    </location>
</feature>
<dbReference type="InterPro" id="IPR038248">
    <property type="entry name" value="Dicer_dimer_sf"/>
</dbReference>
<evidence type="ECO:0000256" key="5">
    <source>
        <dbReference type="ARBA" id="ARBA00022737"/>
    </source>
</evidence>
<evidence type="ECO:0000256" key="13">
    <source>
        <dbReference type="ARBA" id="ARBA00035116"/>
    </source>
</evidence>